<accession>A0A2N9EEC3</accession>
<evidence type="ECO:0000313" key="1">
    <source>
        <dbReference type="EMBL" id="SPC77306.1"/>
    </source>
</evidence>
<dbReference type="AlphaFoldDB" id="A0A2N9EEC3"/>
<dbReference type="EMBL" id="OIVN01000265">
    <property type="protein sequence ID" value="SPC77306.1"/>
    <property type="molecule type" value="Genomic_DNA"/>
</dbReference>
<organism evidence="1">
    <name type="scientific">Fagus sylvatica</name>
    <name type="common">Beechnut</name>
    <dbReference type="NCBI Taxonomy" id="28930"/>
    <lineage>
        <taxon>Eukaryota</taxon>
        <taxon>Viridiplantae</taxon>
        <taxon>Streptophyta</taxon>
        <taxon>Embryophyta</taxon>
        <taxon>Tracheophyta</taxon>
        <taxon>Spermatophyta</taxon>
        <taxon>Magnoliopsida</taxon>
        <taxon>eudicotyledons</taxon>
        <taxon>Gunneridae</taxon>
        <taxon>Pentapetalae</taxon>
        <taxon>rosids</taxon>
        <taxon>fabids</taxon>
        <taxon>Fagales</taxon>
        <taxon>Fagaceae</taxon>
        <taxon>Fagus</taxon>
    </lineage>
</organism>
<name>A0A2N9EEC3_FAGSY</name>
<gene>
    <name evidence="1" type="ORF">FSB_LOCUS5188</name>
</gene>
<protein>
    <submittedName>
        <fullName evidence="1">Uncharacterized protein</fullName>
    </submittedName>
</protein>
<proteinExistence type="predicted"/>
<reference evidence="1" key="1">
    <citation type="submission" date="2018-02" db="EMBL/GenBank/DDBJ databases">
        <authorList>
            <person name="Cohen D.B."/>
            <person name="Kent A.D."/>
        </authorList>
    </citation>
    <scope>NUCLEOTIDE SEQUENCE</scope>
</reference>
<sequence>MFRFLFPCVCCVEGVATTSVQVAFRLSFYLGLRPFLIGESAVDYFSSAVREEWQLPLFTLPSVTSRSASESFALGLLDSSLFYSFEGWSQPEPPSATPCLARLPSPLVSLARFPFPWSLLHSTALLGLSLALADLHGAHRRSGLILAVDLNVF</sequence>